<proteinExistence type="predicted"/>
<dbReference type="Proteomes" id="UP000469346">
    <property type="component" value="Unassembled WGS sequence"/>
</dbReference>
<protein>
    <submittedName>
        <fullName evidence="1">Uncharacterized protein</fullName>
    </submittedName>
</protein>
<sequence length="91" mass="10256">MLDKKALCEKISQIYPDIGACQIDVDVEYDESKKAWVVHLEKDGKRLDTYLEPEEADACMLGKECVSLGLQVGQLVRDIKERPSTRQSEGV</sequence>
<gene>
    <name evidence="1" type="ORF">G3N55_02005</name>
</gene>
<dbReference type="RefSeq" id="WP_163297780.1">
    <property type="nucleotide sequence ID" value="NZ_JAAGRR010000011.1"/>
</dbReference>
<accession>A0A6N9TSW3</accession>
<organism evidence="1 2">
    <name type="scientific">Dissulfurirhabdus thermomarina</name>
    <dbReference type="NCBI Taxonomy" id="1765737"/>
    <lineage>
        <taxon>Bacteria</taxon>
        <taxon>Deltaproteobacteria</taxon>
        <taxon>Dissulfurirhabdaceae</taxon>
        <taxon>Dissulfurirhabdus</taxon>
    </lineage>
</organism>
<dbReference type="AlphaFoldDB" id="A0A6N9TSW3"/>
<dbReference type="EMBL" id="JAAGRR010000011">
    <property type="protein sequence ID" value="NDY41626.1"/>
    <property type="molecule type" value="Genomic_DNA"/>
</dbReference>
<keyword evidence="2" id="KW-1185">Reference proteome</keyword>
<reference evidence="1 2" key="1">
    <citation type="submission" date="2020-02" db="EMBL/GenBank/DDBJ databases">
        <title>Comparative genomics of sulfur disproportionating microorganisms.</title>
        <authorList>
            <person name="Ward L.M."/>
            <person name="Bertran E."/>
            <person name="Johnston D.T."/>
        </authorList>
    </citation>
    <scope>NUCLEOTIDE SEQUENCE [LARGE SCALE GENOMIC DNA]</scope>
    <source>
        <strain evidence="1 2">DSM 100025</strain>
    </source>
</reference>
<comment type="caution">
    <text evidence="1">The sequence shown here is derived from an EMBL/GenBank/DDBJ whole genome shotgun (WGS) entry which is preliminary data.</text>
</comment>
<name>A0A6N9TSW3_DISTH</name>
<evidence type="ECO:0000313" key="1">
    <source>
        <dbReference type="EMBL" id="NDY41626.1"/>
    </source>
</evidence>
<evidence type="ECO:0000313" key="2">
    <source>
        <dbReference type="Proteomes" id="UP000469346"/>
    </source>
</evidence>